<accession>H2Z0I5</accession>
<evidence type="ECO:0000256" key="24">
    <source>
        <dbReference type="ARBA" id="ARBA00023139"/>
    </source>
</evidence>
<dbReference type="GO" id="GO:0005615">
    <property type="term" value="C:extracellular space"/>
    <property type="evidence" value="ECO:0007669"/>
    <property type="project" value="TreeGrafter"/>
</dbReference>
<keyword evidence="14" id="KW-0732">Signal</keyword>
<evidence type="ECO:0000256" key="25">
    <source>
        <dbReference type="ARBA" id="ARBA00023157"/>
    </source>
</evidence>
<evidence type="ECO:0000256" key="2">
    <source>
        <dbReference type="ARBA" id="ARBA00004273"/>
    </source>
</evidence>
<protein>
    <recommendedName>
        <fullName evidence="10">Myocilin</fullName>
    </recommendedName>
</protein>
<evidence type="ECO:0000256" key="22">
    <source>
        <dbReference type="ARBA" id="ARBA00023128"/>
    </source>
</evidence>
<evidence type="ECO:0000256" key="16">
    <source>
        <dbReference type="ARBA" id="ARBA00022792"/>
    </source>
</evidence>
<evidence type="ECO:0000256" key="19">
    <source>
        <dbReference type="ARBA" id="ARBA00023034"/>
    </source>
</evidence>
<evidence type="ECO:0000256" key="18">
    <source>
        <dbReference type="ARBA" id="ARBA00022837"/>
    </source>
</evidence>
<dbReference type="Ensembl" id="ENSCSAVT00000011228.1">
    <property type="protein sequence ID" value="ENSCSAVP00000011097.1"/>
    <property type="gene ID" value="ENSCSAVG00000006490.1"/>
</dbReference>
<feature type="domain" description="Olfactomedin-like" evidence="30">
    <location>
        <begin position="1"/>
        <end position="246"/>
    </location>
</feature>
<dbReference type="InterPro" id="IPR003112">
    <property type="entry name" value="Olfac-like_dom"/>
</dbReference>
<evidence type="ECO:0000256" key="9">
    <source>
        <dbReference type="ARBA" id="ARBA00004569"/>
    </source>
</evidence>
<evidence type="ECO:0000256" key="12">
    <source>
        <dbReference type="ARBA" id="ARBA00022530"/>
    </source>
</evidence>
<keyword evidence="32" id="KW-1185">Reference proteome</keyword>
<keyword evidence="23" id="KW-0472">Membrane</keyword>
<dbReference type="Proteomes" id="UP000007875">
    <property type="component" value="Unassembled WGS sequence"/>
</dbReference>
<dbReference type="GO" id="GO:0005794">
    <property type="term" value="C:Golgi apparatus"/>
    <property type="evidence" value="ECO:0007669"/>
    <property type="project" value="UniProtKB-SubCell"/>
</dbReference>
<keyword evidence="20" id="KW-0175">Coiled coil</keyword>
<evidence type="ECO:0000256" key="20">
    <source>
        <dbReference type="ARBA" id="ARBA00023054"/>
    </source>
</evidence>
<dbReference type="InterPro" id="IPR050605">
    <property type="entry name" value="Olfactomedin-like_domain"/>
</dbReference>
<evidence type="ECO:0000256" key="5">
    <source>
        <dbReference type="ARBA" id="ARBA00004498"/>
    </source>
</evidence>
<reference evidence="31" key="2">
    <citation type="submission" date="2025-08" db="UniProtKB">
        <authorList>
            <consortium name="Ensembl"/>
        </authorList>
    </citation>
    <scope>IDENTIFICATION</scope>
</reference>
<dbReference type="GO" id="GO:0031410">
    <property type="term" value="C:cytoplasmic vesicle"/>
    <property type="evidence" value="ECO:0007669"/>
    <property type="project" value="UniProtKB-SubCell"/>
</dbReference>
<evidence type="ECO:0000256" key="27">
    <source>
        <dbReference type="ARBA" id="ARBA00023288"/>
    </source>
</evidence>
<keyword evidence="13" id="KW-0479">Metal-binding</keyword>
<keyword evidence="27" id="KW-0449">Lipoprotein</keyword>
<keyword evidence="12" id="KW-0272">Extracellular matrix</keyword>
<evidence type="ECO:0000256" key="21">
    <source>
        <dbReference type="ARBA" id="ARBA00023069"/>
    </source>
</evidence>
<keyword evidence="17" id="KW-0256">Endoplasmic reticulum</keyword>
<name>H2Z0I5_CIOSA</name>
<dbReference type="GeneTree" id="ENSGT00940000158561"/>
<dbReference type="GO" id="GO:0005758">
    <property type="term" value="C:mitochondrial intermembrane space"/>
    <property type="evidence" value="ECO:0007669"/>
    <property type="project" value="UniProtKB-SubCell"/>
</dbReference>
<evidence type="ECO:0000256" key="23">
    <source>
        <dbReference type="ARBA" id="ARBA00023136"/>
    </source>
</evidence>
<organism evidence="31 32">
    <name type="scientific">Ciona savignyi</name>
    <name type="common">Pacific transparent sea squirt</name>
    <dbReference type="NCBI Taxonomy" id="51511"/>
    <lineage>
        <taxon>Eukaryota</taxon>
        <taxon>Metazoa</taxon>
        <taxon>Chordata</taxon>
        <taxon>Tunicata</taxon>
        <taxon>Ascidiacea</taxon>
        <taxon>Phlebobranchia</taxon>
        <taxon>Cionidae</taxon>
        <taxon>Ciona</taxon>
    </lineage>
</organism>
<evidence type="ECO:0000256" key="15">
    <source>
        <dbReference type="ARBA" id="ARBA00022787"/>
    </source>
</evidence>
<evidence type="ECO:0000256" key="1">
    <source>
        <dbReference type="ARBA" id="ARBA00004138"/>
    </source>
</evidence>
<keyword evidence="24" id="KW-0564">Palmitate</keyword>
<keyword evidence="21" id="KW-0969">Cilium</keyword>
<evidence type="ECO:0000256" key="17">
    <source>
        <dbReference type="ARBA" id="ARBA00022824"/>
    </source>
</evidence>
<dbReference type="GO" id="GO:0005929">
    <property type="term" value="C:cilium"/>
    <property type="evidence" value="ECO:0007669"/>
    <property type="project" value="UniProtKB-SubCell"/>
</dbReference>
<keyword evidence="25" id="KW-1015">Disulfide bond</keyword>
<dbReference type="SMART" id="SM00284">
    <property type="entry name" value="OLF"/>
    <property type="match status" value="1"/>
</dbReference>
<dbReference type="GO" id="GO:0046872">
    <property type="term" value="F:metal ion binding"/>
    <property type="evidence" value="ECO:0007669"/>
    <property type="project" value="UniProtKB-KW"/>
</dbReference>
<evidence type="ECO:0000256" key="8">
    <source>
        <dbReference type="ARBA" id="ARBA00004555"/>
    </source>
</evidence>
<keyword evidence="22" id="KW-0496">Mitochondrion</keyword>
<evidence type="ECO:0000256" key="11">
    <source>
        <dbReference type="ARBA" id="ARBA00022525"/>
    </source>
</evidence>
<reference evidence="31" key="3">
    <citation type="submission" date="2025-09" db="UniProtKB">
        <authorList>
            <consortium name="Ensembl"/>
        </authorList>
    </citation>
    <scope>IDENTIFICATION</scope>
</reference>
<dbReference type="OMA" id="EWRICDE"/>
<evidence type="ECO:0000256" key="28">
    <source>
        <dbReference type="ARBA" id="ARBA00023329"/>
    </source>
</evidence>
<dbReference type="InParanoid" id="H2Z0I5"/>
<dbReference type="PANTHER" id="PTHR23192">
    <property type="entry name" value="OLFACTOMEDIN-RELATED"/>
    <property type="match status" value="1"/>
</dbReference>
<dbReference type="GO" id="GO:0005743">
    <property type="term" value="C:mitochondrial inner membrane"/>
    <property type="evidence" value="ECO:0007669"/>
    <property type="project" value="UniProtKB-SubCell"/>
</dbReference>
<keyword evidence="11" id="KW-0964">Secreted</keyword>
<evidence type="ECO:0000259" key="30">
    <source>
        <dbReference type="PROSITE" id="PS51132"/>
    </source>
</evidence>
<dbReference type="GO" id="GO:0007165">
    <property type="term" value="P:signal transduction"/>
    <property type="evidence" value="ECO:0007669"/>
    <property type="project" value="TreeGrafter"/>
</dbReference>
<evidence type="ECO:0000313" key="32">
    <source>
        <dbReference type="Proteomes" id="UP000007875"/>
    </source>
</evidence>
<keyword evidence="19" id="KW-0333">Golgi apparatus</keyword>
<evidence type="ECO:0000313" key="31">
    <source>
        <dbReference type="Ensembl" id="ENSCSAVP00000011097.1"/>
    </source>
</evidence>
<dbReference type="GO" id="GO:0005741">
    <property type="term" value="C:mitochondrial outer membrane"/>
    <property type="evidence" value="ECO:0007669"/>
    <property type="project" value="UniProtKB-SubCell"/>
</dbReference>
<keyword evidence="28" id="KW-0968">Cytoplasmic vesicle</keyword>
<evidence type="ECO:0000256" key="4">
    <source>
        <dbReference type="ARBA" id="ARBA00004427"/>
    </source>
</evidence>
<evidence type="ECO:0000256" key="26">
    <source>
        <dbReference type="ARBA" id="ARBA00023273"/>
    </source>
</evidence>
<proteinExistence type="predicted"/>
<dbReference type="HOGENOM" id="CLU_035236_1_0_1"/>
<keyword evidence="26" id="KW-0966">Cell projection</keyword>
<comment type="subcellular location">
    <subcellularLocation>
        <location evidence="1">Cell projection</location>
        <location evidence="1">Cilium</location>
    </subcellularLocation>
    <subcellularLocation>
        <location evidence="6">Cytoplasmic vesicle</location>
    </subcellularLocation>
    <subcellularLocation>
        <location evidence="8">Golgi apparatus</location>
    </subcellularLocation>
    <subcellularLocation>
        <location evidence="2">Mitochondrion inner membrane</location>
    </subcellularLocation>
    <subcellularLocation>
        <location evidence="9">Mitochondrion intermembrane space</location>
    </subcellularLocation>
    <subcellularLocation>
        <location evidence="3">Mitochondrion outer membrane</location>
    </subcellularLocation>
    <subcellularLocation>
        <location evidence="4">Rough endoplasmic reticulum</location>
    </subcellularLocation>
    <subcellularLocation>
        <location evidence="7">Secreted</location>
        <location evidence="7">Extracellular exosome</location>
    </subcellularLocation>
    <subcellularLocation>
        <location evidence="5">Secreted</location>
        <location evidence="5">Extracellular space</location>
        <location evidence="5">Extracellular matrix</location>
    </subcellularLocation>
</comment>
<dbReference type="Pfam" id="PF02191">
    <property type="entry name" value="OLF"/>
    <property type="match status" value="1"/>
</dbReference>
<sequence>GKLVSISEPITFRESASYLGEIGAWMQDPVVGGEQIYVIKIIGENQVRKLFEYANMADFRNHRNEVVRIVPDAMESNGAVVYNGSLYYQRRNSRKIVRYHISTQQVLRQRPIKQAAFHGAQAYQWGGYSDIDLTVDETGLWVIYRKTRNESEIKSSTRLPKNCSVQKRGVANAFIICQVLYTVNSFSDANAINFSYNLNTRTRQKLKIPFINLYRQNVMIDYNPLNRHIYSWDNGYQVAYKSKVDDS</sequence>
<evidence type="ECO:0000256" key="6">
    <source>
        <dbReference type="ARBA" id="ARBA00004541"/>
    </source>
</evidence>
<evidence type="ECO:0000256" key="14">
    <source>
        <dbReference type="ARBA" id="ARBA00022729"/>
    </source>
</evidence>
<dbReference type="PROSITE" id="PS51132">
    <property type="entry name" value="OLF"/>
    <property type="match status" value="1"/>
</dbReference>
<keyword evidence="16" id="KW-0999">Mitochondrion inner membrane</keyword>
<evidence type="ECO:0000256" key="29">
    <source>
        <dbReference type="PROSITE-ProRule" id="PRU00446"/>
    </source>
</evidence>
<keyword evidence="15" id="KW-1000">Mitochondrion outer membrane</keyword>
<dbReference type="AlphaFoldDB" id="H2Z0I5"/>
<comment type="caution">
    <text evidence="29">Lacks conserved residue(s) required for the propagation of feature annotation.</text>
</comment>
<dbReference type="GO" id="GO:0005791">
    <property type="term" value="C:rough endoplasmic reticulum"/>
    <property type="evidence" value="ECO:0007669"/>
    <property type="project" value="UniProtKB-SubCell"/>
</dbReference>
<evidence type="ECO:0000256" key="7">
    <source>
        <dbReference type="ARBA" id="ARBA00004550"/>
    </source>
</evidence>
<evidence type="ECO:0000256" key="13">
    <source>
        <dbReference type="ARBA" id="ARBA00022723"/>
    </source>
</evidence>
<evidence type="ECO:0000256" key="3">
    <source>
        <dbReference type="ARBA" id="ARBA00004294"/>
    </source>
</evidence>
<keyword evidence="18" id="KW-0106">Calcium</keyword>
<dbReference type="eggNOG" id="KOG3545">
    <property type="taxonomic scope" value="Eukaryota"/>
</dbReference>
<evidence type="ECO:0000256" key="10">
    <source>
        <dbReference type="ARBA" id="ARBA00017216"/>
    </source>
</evidence>
<dbReference type="STRING" id="51511.ENSCSAVP00000011097"/>
<reference evidence="32" key="1">
    <citation type="submission" date="2003-08" db="EMBL/GenBank/DDBJ databases">
        <authorList>
            <person name="Birren B."/>
            <person name="Nusbaum C."/>
            <person name="Abebe A."/>
            <person name="Abouelleil A."/>
            <person name="Adekoya E."/>
            <person name="Ait-zahra M."/>
            <person name="Allen N."/>
            <person name="Allen T."/>
            <person name="An P."/>
            <person name="Anderson M."/>
            <person name="Anderson S."/>
            <person name="Arachchi H."/>
            <person name="Armbruster J."/>
            <person name="Bachantsang P."/>
            <person name="Baldwin J."/>
            <person name="Barry A."/>
            <person name="Bayul T."/>
            <person name="Blitshsteyn B."/>
            <person name="Bloom T."/>
            <person name="Blye J."/>
            <person name="Boguslavskiy L."/>
            <person name="Borowsky M."/>
            <person name="Boukhgalter B."/>
            <person name="Brunache A."/>
            <person name="Butler J."/>
            <person name="Calixte N."/>
            <person name="Calvo S."/>
            <person name="Camarata J."/>
            <person name="Campo K."/>
            <person name="Chang J."/>
            <person name="Cheshatsang Y."/>
            <person name="Citroen M."/>
            <person name="Collymore A."/>
            <person name="Considine T."/>
            <person name="Cook A."/>
            <person name="Cooke P."/>
            <person name="Corum B."/>
            <person name="Cuomo C."/>
            <person name="David R."/>
            <person name="Dawoe T."/>
            <person name="Degray S."/>
            <person name="Dodge S."/>
            <person name="Dooley K."/>
            <person name="Dorje P."/>
            <person name="Dorjee K."/>
            <person name="Dorris L."/>
            <person name="Duffey N."/>
            <person name="Dupes A."/>
            <person name="Elkins T."/>
            <person name="Engels R."/>
            <person name="Erickson J."/>
            <person name="Farina A."/>
            <person name="Faro S."/>
            <person name="Ferreira P."/>
            <person name="Fischer H."/>
            <person name="Fitzgerald M."/>
            <person name="Foley K."/>
            <person name="Gage D."/>
            <person name="Galagan J."/>
            <person name="Gearin G."/>
            <person name="Gnerre S."/>
            <person name="Gnirke A."/>
            <person name="Goyette A."/>
            <person name="Graham J."/>
            <person name="Grandbois E."/>
            <person name="Gyaltsen K."/>
            <person name="Hafez N."/>
            <person name="Hagopian D."/>
            <person name="Hagos B."/>
            <person name="Hall J."/>
            <person name="Hatcher B."/>
            <person name="Heller A."/>
            <person name="Higgins H."/>
            <person name="Honan T."/>
            <person name="Horn A."/>
            <person name="Houde N."/>
            <person name="Hughes L."/>
            <person name="Hulme W."/>
            <person name="Husby E."/>
            <person name="Iliev I."/>
            <person name="Jaffe D."/>
            <person name="Jones C."/>
            <person name="Kamal M."/>
            <person name="Kamat A."/>
            <person name="Kamvysselis M."/>
            <person name="Karlsson E."/>
            <person name="Kells C."/>
            <person name="Kieu A."/>
            <person name="Kisner P."/>
            <person name="Kodira C."/>
            <person name="Kulbokas E."/>
            <person name="Labutti K."/>
            <person name="Lama D."/>
            <person name="Landers T."/>
            <person name="Leger J."/>
            <person name="Levine S."/>
            <person name="Lewis D."/>
            <person name="Lewis T."/>
            <person name="Lindblad-toh K."/>
            <person name="Liu X."/>
            <person name="Lokyitsang T."/>
            <person name="Lokyitsang Y."/>
            <person name="Lucien O."/>
            <person name="Lui A."/>
            <person name="Ma L.J."/>
            <person name="Mabbitt R."/>
            <person name="Macdonald J."/>
            <person name="Maclean C."/>
            <person name="Major J."/>
            <person name="Manning J."/>
            <person name="Marabella R."/>
            <person name="Maru K."/>
            <person name="Matthews C."/>
            <person name="Mauceli E."/>
            <person name="Mccarthy M."/>
            <person name="Mcdonough S."/>
            <person name="Mcghee T."/>
            <person name="Meldrim J."/>
            <person name="Meneus L."/>
            <person name="Mesirov J."/>
            <person name="Mihalev A."/>
            <person name="Mihova T."/>
            <person name="Mikkelsen T."/>
            <person name="Mlenga V."/>
            <person name="Moru K."/>
            <person name="Mozes J."/>
            <person name="Mulrain L."/>
            <person name="Munson G."/>
            <person name="Naylor J."/>
            <person name="Newes C."/>
            <person name="Nguyen C."/>
            <person name="Nguyen N."/>
            <person name="Nguyen T."/>
            <person name="Nicol R."/>
            <person name="Nielsen C."/>
            <person name="Nizzari M."/>
            <person name="Norbu C."/>
            <person name="Norbu N."/>
            <person name="O'donnell P."/>
            <person name="Okoawo O."/>
            <person name="O'leary S."/>
            <person name="Omotosho B."/>
            <person name="O'neill K."/>
            <person name="Osman S."/>
            <person name="Parker S."/>
            <person name="Perrin D."/>
            <person name="Phunkhang P."/>
            <person name="Piqani B."/>
            <person name="Purcell S."/>
            <person name="Rachupka T."/>
            <person name="Ramasamy U."/>
            <person name="Rameau R."/>
            <person name="Ray V."/>
            <person name="Raymond C."/>
            <person name="Retta R."/>
            <person name="Richardson S."/>
            <person name="Rise C."/>
            <person name="Rodriguez J."/>
            <person name="Rogers J."/>
            <person name="Rogov P."/>
            <person name="Rutman M."/>
            <person name="Schupbach R."/>
            <person name="Seaman C."/>
            <person name="Settipalli S."/>
            <person name="Sharpe T."/>
            <person name="Sheridan J."/>
            <person name="Sherpa N."/>
            <person name="Shi J."/>
            <person name="Smirnov S."/>
            <person name="Smith C."/>
            <person name="Sougnez C."/>
            <person name="Spencer B."/>
            <person name="Stalker J."/>
            <person name="Stange-thomann N."/>
            <person name="Stavropoulos S."/>
            <person name="Stetson K."/>
            <person name="Stone C."/>
            <person name="Stone S."/>
            <person name="Stubbs M."/>
            <person name="Talamas J."/>
            <person name="Tchuinga P."/>
            <person name="Tenzing P."/>
            <person name="Tesfaye S."/>
            <person name="Theodore J."/>
            <person name="Thoulutsang Y."/>
            <person name="Topham K."/>
            <person name="Towey S."/>
            <person name="Tsamla T."/>
            <person name="Tsomo N."/>
            <person name="Vallee D."/>
            <person name="Vassiliev H."/>
            <person name="Venkataraman V."/>
            <person name="Vinson J."/>
            <person name="Vo A."/>
            <person name="Wade C."/>
            <person name="Wang S."/>
            <person name="Wangchuk T."/>
            <person name="Wangdi T."/>
            <person name="Whittaker C."/>
            <person name="Wilkinson J."/>
            <person name="Wu Y."/>
            <person name="Wyman D."/>
            <person name="Yadav S."/>
            <person name="Yang S."/>
            <person name="Yang X."/>
            <person name="Yeager S."/>
            <person name="Yee E."/>
            <person name="Young G."/>
            <person name="Zainoun J."/>
            <person name="Zembeck L."/>
            <person name="Zimmer A."/>
            <person name="Zody M."/>
            <person name="Lander E."/>
        </authorList>
    </citation>
    <scope>NUCLEOTIDE SEQUENCE [LARGE SCALE GENOMIC DNA]</scope>
</reference>
<dbReference type="PANTHER" id="PTHR23192:SF33">
    <property type="entry name" value="MYOCILIN"/>
    <property type="match status" value="1"/>
</dbReference>